<gene>
    <name evidence="1" type="ORF">NCTC10974_04948</name>
</gene>
<accession>A0A485JK07</accession>
<organism evidence="1 2">
    <name type="scientific">Escherichia coli</name>
    <dbReference type="NCBI Taxonomy" id="562"/>
    <lineage>
        <taxon>Bacteria</taxon>
        <taxon>Pseudomonadati</taxon>
        <taxon>Pseudomonadota</taxon>
        <taxon>Gammaproteobacteria</taxon>
        <taxon>Enterobacterales</taxon>
        <taxon>Enterobacteriaceae</taxon>
        <taxon>Escherichia</taxon>
    </lineage>
</organism>
<name>A0A485JK07_ECOLX</name>
<dbReference type="EMBL" id="CAADJZ010000001">
    <property type="protein sequence ID" value="VFT71329.1"/>
    <property type="molecule type" value="Genomic_DNA"/>
</dbReference>
<protein>
    <submittedName>
        <fullName evidence="1">Uncharacterized protein</fullName>
    </submittedName>
</protein>
<evidence type="ECO:0000313" key="1">
    <source>
        <dbReference type="EMBL" id="VFT71329.1"/>
    </source>
</evidence>
<dbReference type="Proteomes" id="UP000358010">
    <property type="component" value="Unassembled WGS sequence"/>
</dbReference>
<evidence type="ECO:0000313" key="2">
    <source>
        <dbReference type="Proteomes" id="UP000358010"/>
    </source>
</evidence>
<sequence>MKLLTTTELVLSLCTGAVLPVGAENVVGTVKAWQYMQADGWKSADGLDNHTLSNALYGARVIDNYPWTRQFLLRMGYNGGYFLADKNTKTVRKLTLKTASGSPADLTSVYQGEGKACGFTLIDTQASLLDEAQQRSGGTDNPTEALNHARSTYVPKALLVVPDNCVNPKQQAAQAAKRSQKDRELQQWVAKQSMAELCRRTGNC</sequence>
<dbReference type="AlphaFoldDB" id="A0A485JK07"/>
<proteinExistence type="predicted"/>
<reference evidence="1 2" key="1">
    <citation type="submission" date="2019-03" db="EMBL/GenBank/DDBJ databases">
        <authorList>
            <consortium name="Pathogen Informatics"/>
        </authorList>
    </citation>
    <scope>NUCLEOTIDE SEQUENCE [LARGE SCALE GENOMIC DNA]</scope>
    <source>
        <strain evidence="1 2">NCTC10974</strain>
    </source>
</reference>